<feature type="compositionally biased region" description="Low complexity" evidence="1">
    <location>
        <begin position="1"/>
        <end position="14"/>
    </location>
</feature>
<dbReference type="Proteomes" id="UP000292136">
    <property type="component" value="Unassembled WGS sequence"/>
</dbReference>
<dbReference type="EMBL" id="SHKM01000002">
    <property type="protein sequence ID" value="RZT76396.1"/>
    <property type="molecule type" value="Genomic_DNA"/>
</dbReference>
<feature type="compositionally biased region" description="Low complexity" evidence="1">
    <location>
        <begin position="41"/>
        <end position="55"/>
    </location>
</feature>
<sequence>MHLGINLGSNSQNSDGGGNLDEFAEEEARYAGTTRAPRRYSQAQGEQGVGEQASATTHRRRGRTVPSDEQAKQTSRDYYRPDLENDCPEHD</sequence>
<gene>
    <name evidence="2" type="ORF">EV678_2272</name>
</gene>
<evidence type="ECO:0000313" key="2">
    <source>
        <dbReference type="EMBL" id="RZT76396.1"/>
    </source>
</evidence>
<feature type="compositionally biased region" description="Basic and acidic residues" evidence="1">
    <location>
        <begin position="69"/>
        <end position="91"/>
    </location>
</feature>
<keyword evidence="3" id="KW-1185">Reference proteome</keyword>
<comment type="caution">
    <text evidence="2">The sequence shown here is derived from an EMBL/GenBank/DDBJ whole genome shotgun (WGS) entry which is preliminary data.</text>
</comment>
<feature type="region of interest" description="Disordered" evidence="1">
    <location>
        <begin position="1"/>
        <end position="91"/>
    </location>
</feature>
<name>A0ABY0IQK9_9RHOO</name>
<protein>
    <submittedName>
        <fullName evidence="2">Uncharacterized protein</fullName>
    </submittedName>
</protein>
<reference evidence="2 3" key="1">
    <citation type="submission" date="2019-02" db="EMBL/GenBank/DDBJ databases">
        <title>Genomic Encyclopedia of Type Strains, Phase IV (KMG-IV): sequencing the most valuable type-strain genomes for metagenomic binning, comparative biology and taxonomic classification.</title>
        <authorList>
            <person name="Goeker M."/>
        </authorList>
    </citation>
    <scope>NUCLEOTIDE SEQUENCE [LARGE SCALE GENOMIC DNA]</scope>
    <source>
        <strain evidence="2 3">DSM 21223</strain>
    </source>
</reference>
<accession>A0ABY0IQK9</accession>
<evidence type="ECO:0000256" key="1">
    <source>
        <dbReference type="SAM" id="MobiDB-lite"/>
    </source>
</evidence>
<proteinExistence type="predicted"/>
<evidence type="ECO:0000313" key="3">
    <source>
        <dbReference type="Proteomes" id="UP000292136"/>
    </source>
</evidence>
<organism evidence="2 3">
    <name type="scientific">Azospira oryzae</name>
    <dbReference type="NCBI Taxonomy" id="146939"/>
    <lineage>
        <taxon>Bacteria</taxon>
        <taxon>Pseudomonadati</taxon>
        <taxon>Pseudomonadota</taxon>
        <taxon>Betaproteobacteria</taxon>
        <taxon>Rhodocyclales</taxon>
        <taxon>Rhodocyclaceae</taxon>
        <taxon>Azospira</taxon>
    </lineage>
</organism>